<dbReference type="PATRIC" id="fig|330734.3.peg.2598"/>
<name>A0A0H4I285_9GAMM</name>
<dbReference type="AlphaFoldDB" id="A0A0H4I285"/>
<accession>A0A0H4I285</accession>
<feature type="transmembrane region" description="Helical" evidence="1">
    <location>
        <begin position="46"/>
        <end position="69"/>
    </location>
</feature>
<keyword evidence="3" id="KW-1185">Reference proteome</keyword>
<sequence>MFYRILTAIGGAVFVAILFALVWLFCRIFLQRQGVTEQLQERATNLATWTFLGISVGLVFAIAGAFVLGPWAFYRALRGYNLNVDPGKAIWWGFAIVVASLGITAAGFFGFLGLVGAY</sequence>
<evidence type="ECO:0000313" key="2">
    <source>
        <dbReference type="EMBL" id="AKO53111.1"/>
    </source>
</evidence>
<dbReference type="Proteomes" id="UP000036406">
    <property type="component" value="Chromosome"/>
</dbReference>
<evidence type="ECO:0000313" key="3">
    <source>
        <dbReference type="Proteomes" id="UP000036406"/>
    </source>
</evidence>
<keyword evidence="1" id="KW-1133">Transmembrane helix</keyword>
<reference evidence="2 3" key="1">
    <citation type="submission" date="2015-05" db="EMBL/GenBank/DDBJ databases">
        <title>Complete genome of Marinobacter psychrophilus strain 20041T isolated from sea-ice of the Canadian Basin.</title>
        <authorList>
            <person name="Song L."/>
            <person name="Ren L."/>
            <person name="Yu Y."/>
            <person name="Wang X."/>
        </authorList>
    </citation>
    <scope>NUCLEOTIDE SEQUENCE [LARGE SCALE GENOMIC DNA]</scope>
    <source>
        <strain evidence="2 3">20041</strain>
    </source>
</reference>
<keyword evidence="1" id="KW-0472">Membrane</keyword>
<proteinExistence type="predicted"/>
<feature type="transmembrane region" description="Helical" evidence="1">
    <location>
        <begin position="89"/>
        <end position="115"/>
    </location>
</feature>
<feature type="transmembrane region" description="Helical" evidence="1">
    <location>
        <begin position="6"/>
        <end position="26"/>
    </location>
</feature>
<dbReference type="KEGG" id="mpq:ABA45_12395"/>
<protein>
    <submittedName>
        <fullName evidence="2">Uncharacterized protein</fullName>
    </submittedName>
</protein>
<dbReference type="EMBL" id="CP011494">
    <property type="protein sequence ID" value="AKO53111.1"/>
    <property type="molecule type" value="Genomic_DNA"/>
</dbReference>
<organism evidence="2 3">
    <name type="scientific">Marinobacter psychrophilus</name>
    <dbReference type="NCBI Taxonomy" id="330734"/>
    <lineage>
        <taxon>Bacteria</taxon>
        <taxon>Pseudomonadati</taxon>
        <taxon>Pseudomonadota</taxon>
        <taxon>Gammaproteobacteria</taxon>
        <taxon>Pseudomonadales</taxon>
        <taxon>Marinobacteraceae</taxon>
        <taxon>Marinobacter</taxon>
    </lineage>
</organism>
<dbReference type="RefSeq" id="WP_014871913.1">
    <property type="nucleotide sequence ID" value="NZ_CP011494.1"/>
</dbReference>
<evidence type="ECO:0000256" key="1">
    <source>
        <dbReference type="SAM" id="Phobius"/>
    </source>
</evidence>
<gene>
    <name evidence="2" type="ORF">ABA45_12395</name>
</gene>
<keyword evidence="1" id="KW-0812">Transmembrane</keyword>